<keyword evidence="4" id="KW-0239">DNA-directed DNA polymerase</keyword>
<organism evidence="8">
    <name type="scientific">Anisakis simplex</name>
    <name type="common">Herring worm</name>
    <dbReference type="NCBI Taxonomy" id="6269"/>
    <lineage>
        <taxon>Eukaryota</taxon>
        <taxon>Metazoa</taxon>
        <taxon>Ecdysozoa</taxon>
        <taxon>Nematoda</taxon>
        <taxon>Chromadorea</taxon>
        <taxon>Rhabditida</taxon>
        <taxon>Spirurina</taxon>
        <taxon>Ascaridomorpha</taxon>
        <taxon>Ascaridoidea</taxon>
        <taxon>Anisakidae</taxon>
        <taxon>Anisakis</taxon>
        <taxon>Anisakis simplex complex</taxon>
    </lineage>
</organism>
<evidence type="ECO:0000313" key="8">
    <source>
        <dbReference type="WBParaSite" id="ASIM_0002027601-mRNA-1"/>
    </source>
</evidence>
<reference evidence="6 7" key="2">
    <citation type="submission" date="2018-11" db="EMBL/GenBank/DDBJ databases">
        <authorList>
            <consortium name="Pathogen Informatics"/>
        </authorList>
    </citation>
    <scope>NUCLEOTIDE SEQUENCE [LARGE SCALE GENOMIC DNA]</scope>
</reference>
<dbReference type="GO" id="GO:0000724">
    <property type="term" value="P:double-strand break repair via homologous recombination"/>
    <property type="evidence" value="ECO:0007669"/>
    <property type="project" value="TreeGrafter"/>
</dbReference>
<dbReference type="SUPFAM" id="SSF56672">
    <property type="entry name" value="DNA/RNA polymerases"/>
    <property type="match status" value="1"/>
</dbReference>
<dbReference type="InterPro" id="IPR006134">
    <property type="entry name" value="DNA-dir_DNA_pol_B_multi_dom"/>
</dbReference>
<dbReference type="GO" id="GO:0042276">
    <property type="term" value="P:error-prone translesion synthesis"/>
    <property type="evidence" value="ECO:0007669"/>
    <property type="project" value="TreeGrafter"/>
</dbReference>
<dbReference type="Pfam" id="PF00136">
    <property type="entry name" value="DNA_pol_B"/>
    <property type="match status" value="1"/>
</dbReference>
<dbReference type="GO" id="GO:0003887">
    <property type="term" value="F:DNA-directed DNA polymerase activity"/>
    <property type="evidence" value="ECO:0007669"/>
    <property type="project" value="UniProtKB-KW"/>
</dbReference>
<dbReference type="GO" id="GO:0003677">
    <property type="term" value="F:DNA binding"/>
    <property type="evidence" value="ECO:0007669"/>
    <property type="project" value="InterPro"/>
</dbReference>
<dbReference type="InterPro" id="IPR042087">
    <property type="entry name" value="DNA_pol_B_thumb"/>
</dbReference>
<dbReference type="GO" id="GO:0016035">
    <property type="term" value="C:zeta DNA polymerase complex"/>
    <property type="evidence" value="ECO:0007669"/>
    <property type="project" value="InterPro"/>
</dbReference>
<evidence type="ECO:0000259" key="5">
    <source>
        <dbReference type="Pfam" id="PF00136"/>
    </source>
</evidence>
<dbReference type="Proteomes" id="UP000267096">
    <property type="component" value="Unassembled WGS sequence"/>
</dbReference>
<dbReference type="EMBL" id="UYRR01037697">
    <property type="protein sequence ID" value="VDK71161.1"/>
    <property type="molecule type" value="Genomic_DNA"/>
</dbReference>
<dbReference type="Gene3D" id="3.90.1600.10">
    <property type="entry name" value="Palm domain of DNA polymerase"/>
    <property type="match status" value="1"/>
</dbReference>
<dbReference type="InterPro" id="IPR043502">
    <property type="entry name" value="DNA/RNA_pol_sf"/>
</dbReference>
<evidence type="ECO:0000313" key="7">
    <source>
        <dbReference type="Proteomes" id="UP000267096"/>
    </source>
</evidence>
<dbReference type="WBParaSite" id="ASIM_0002027601-mRNA-1">
    <property type="protein sequence ID" value="ASIM_0002027601-mRNA-1"/>
    <property type="gene ID" value="ASIM_0002027601"/>
</dbReference>
<dbReference type="AlphaFoldDB" id="A0A0M3KH12"/>
<feature type="domain" description="DNA-directed DNA polymerase family B multifunctional" evidence="5">
    <location>
        <begin position="42"/>
        <end position="172"/>
    </location>
</feature>
<evidence type="ECO:0000256" key="4">
    <source>
        <dbReference type="ARBA" id="ARBA00022932"/>
    </source>
</evidence>
<dbReference type="GO" id="GO:0000166">
    <property type="term" value="F:nucleotide binding"/>
    <property type="evidence" value="ECO:0007669"/>
    <property type="project" value="InterPro"/>
</dbReference>
<reference evidence="8" key="1">
    <citation type="submission" date="2017-02" db="UniProtKB">
        <authorList>
            <consortium name="WormBaseParasite"/>
        </authorList>
    </citation>
    <scope>IDENTIFICATION</scope>
</reference>
<dbReference type="PROSITE" id="PS00116">
    <property type="entry name" value="DNA_POLYMERASE_B"/>
    <property type="match status" value="1"/>
</dbReference>
<sequence length="177" mass="19787">MSKSEISDLVEMVDENNVHISPSGSIFCKKSVRRGSGYPNFSGRMPCVELADAIVSKGREALEKAIADVNDGKYGKVRVIYGDTDSMFVLCPGMSRKEAFRIGAEIADDVTRNNPKPIKLKLEKIMQPLIVETKKRYVGMSYENENCINEGVFDAKGIETVRRDSCPLVARVRLLHW</sequence>
<dbReference type="InterPro" id="IPR030559">
    <property type="entry name" value="PolZ_Rev3"/>
</dbReference>
<keyword evidence="2" id="KW-0808">Transferase</keyword>
<protein>
    <recommendedName>
        <fullName evidence="1">DNA-directed DNA polymerase</fullName>
        <ecNumber evidence="1">2.7.7.7</ecNumber>
    </recommendedName>
</protein>
<dbReference type="GO" id="GO:0005634">
    <property type="term" value="C:nucleus"/>
    <property type="evidence" value="ECO:0007669"/>
    <property type="project" value="TreeGrafter"/>
</dbReference>
<dbReference type="Gene3D" id="1.10.132.60">
    <property type="entry name" value="DNA polymerase family B, C-terminal domain"/>
    <property type="match status" value="1"/>
</dbReference>
<accession>A0A0M3KH12</accession>
<dbReference type="PANTHER" id="PTHR45812:SF1">
    <property type="entry name" value="DNA POLYMERASE ZETA CATALYTIC SUBUNIT"/>
    <property type="match status" value="1"/>
</dbReference>
<keyword evidence="3" id="KW-0548">Nucleotidyltransferase</keyword>
<dbReference type="EC" id="2.7.7.7" evidence="1"/>
<gene>
    <name evidence="6" type="ORF">ASIM_LOCUS19660</name>
</gene>
<name>A0A0M3KH12_ANISI</name>
<evidence type="ECO:0000256" key="1">
    <source>
        <dbReference type="ARBA" id="ARBA00012417"/>
    </source>
</evidence>
<dbReference type="InterPro" id="IPR017964">
    <property type="entry name" value="DNA-dir_DNA_pol_B_CS"/>
</dbReference>
<evidence type="ECO:0000313" key="6">
    <source>
        <dbReference type="EMBL" id="VDK71161.1"/>
    </source>
</evidence>
<proteinExistence type="predicted"/>
<dbReference type="PANTHER" id="PTHR45812">
    <property type="entry name" value="DNA POLYMERASE ZETA CATALYTIC SUBUNIT"/>
    <property type="match status" value="1"/>
</dbReference>
<dbReference type="InterPro" id="IPR023211">
    <property type="entry name" value="DNA_pol_palm_dom_sf"/>
</dbReference>
<keyword evidence="7" id="KW-1185">Reference proteome</keyword>
<evidence type="ECO:0000256" key="3">
    <source>
        <dbReference type="ARBA" id="ARBA00022695"/>
    </source>
</evidence>
<evidence type="ECO:0000256" key="2">
    <source>
        <dbReference type="ARBA" id="ARBA00022679"/>
    </source>
</evidence>
<dbReference type="OrthoDB" id="2414538at2759"/>